<name>A0ABD5SWL6_9EURY</name>
<dbReference type="RefSeq" id="WP_273740371.1">
    <property type="nucleotide sequence ID" value="NZ_JAQIVI010000382.1"/>
</dbReference>
<comment type="caution">
    <text evidence="2">The sequence shown here is derived from an EMBL/GenBank/DDBJ whole genome shotgun (WGS) entry which is preliminary data.</text>
</comment>
<protein>
    <submittedName>
        <fullName evidence="2">Uncharacterized protein</fullName>
    </submittedName>
</protein>
<accession>A0ABD5SWL6</accession>
<reference evidence="2 3" key="1">
    <citation type="journal article" date="2019" name="Int. J. Syst. Evol. Microbiol.">
        <title>The Global Catalogue of Microorganisms (GCM) 10K type strain sequencing project: providing services to taxonomists for standard genome sequencing and annotation.</title>
        <authorList>
            <consortium name="The Broad Institute Genomics Platform"/>
            <consortium name="The Broad Institute Genome Sequencing Center for Infectious Disease"/>
            <person name="Wu L."/>
            <person name="Ma J."/>
        </authorList>
    </citation>
    <scope>NUCLEOTIDE SEQUENCE [LARGE SCALE GENOMIC DNA]</scope>
    <source>
        <strain evidence="2 3">LMG 29247</strain>
    </source>
</reference>
<proteinExistence type="predicted"/>
<feature type="compositionally biased region" description="Pro residues" evidence="1">
    <location>
        <begin position="1"/>
        <end position="14"/>
    </location>
</feature>
<feature type="region of interest" description="Disordered" evidence="1">
    <location>
        <begin position="1"/>
        <end position="22"/>
    </location>
</feature>
<evidence type="ECO:0000313" key="3">
    <source>
        <dbReference type="Proteomes" id="UP001596383"/>
    </source>
</evidence>
<sequence length="105" mass="11495">MTDRPPSPSTPPAAPAIANTGPEDRVLATTTQLTDSIETALGCRLDETVLEDLLLELDRHDYVDWVTVSRGGDHVWDLSESPDRIGDAIAAAVIERVRSWLDLDE</sequence>
<dbReference type="EMBL" id="JBHSWV010000382">
    <property type="protein sequence ID" value="MFC6767485.1"/>
    <property type="molecule type" value="Genomic_DNA"/>
</dbReference>
<organism evidence="2 3">
    <name type="scientific">Natrinema soli</name>
    <dbReference type="NCBI Taxonomy" id="1930624"/>
    <lineage>
        <taxon>Archaea</taxon>
        <taxon>Methanobacteriati</taxon>
        <taxon>Methanobacteriota</taxon>
        <taxon>Stenosarchaea group</taxon>
        <taxon>Halobacteria</taxon>
        <taxon>Halobacteriales</taxon>
        <taxon>Natrialbaceae</taxon>
        <taxon>Natrinema</taxon>
    </lineage>
</organism>
<dbReference type="Proteomes" id="UP001596383">
    <property type="component" value="Unassembled WGS sequence"/>
</dbReference>
<keyword evidence="3" id="KW-1185">Reference proteome</keyword>
<gene>
    <name evidence="2" type="ORF">ACFQE6_21595</name>
</gene>
<evidence type="ECO:0000313" key="2">
    <source>
        <dbReference type="EMBL" id="MFC6767485.1"/>
    </source>
</evidence>
<evidence type="ECO:0000256" key="1">
    <source>
        <dbReference type="SAM" id="MobiDB-lite"/>
    </source>
</evidence>
<dbReference type="AlphaFoldDB" id="A0ABD5SWL6"/>